<gene>
    <name evidence="2" type="ORF">HRbin17_00875</name>
</gene>
<evidence type="ECO:0000313" key="3">
    <source>
        <dbReference type="Proteomes" id="UP000236173"/>
    </source>
</evidence>
<evidence type="ECO:0000313" key="2">
    <source>
        <dbReference type="EMBL" id="GBC98366.1"/>
    </source>
</evidence>
<sequence>MVLRIRIRGNATLIAAPAAISKQVGLTFRDKTTPTSIGSKTVARSGTLRGGRCGETVCNANGSHECQSASPQRHLKVHPLIGKKRRRFVINSPMPRRAHLLMRRFPLRRLTEPPSERTFSISEGASPDAPLSPAAAHRAALRMNSIIHCFPRPR</sequence>
<dbReference type="EMBL" id="BEHT01000009">
    <property type="protein sequence ID" value="GBC98366.1"/>
    <property type="molecule type" value="Genomic_DNA"/>
</dbReference>
<feature type="region of interest" description="Disordered" evidence="1">
    <location>
        <begin position="113"/>
        <end position="133"/>
    </location>
</feature>
<accession>A0A2H5XAZ8</accession>
<dbReference type="AlphaFoldDB" id="A0A2H5XAZ8"/>
<name>A0A2H5XAZ8_9BACT</name>
<evidence type="ECO:0000256" key="1">
    <source>
        <dbReference type="SAM" id="MobiDB-lite"/>
    </source>
</evidence>
<organism evidence="2 3">
    <name type="scientific">Candidatus Fervidibacter japonicus</name>
    <dbReference type="NCBI Taxonomy" id="2035412"/>
    <lineage>
        <taxon>Bacteria</taxon>
        <taxon>Candidatus Fervidibacterota</taxon>
        <taxon>Candidatus Fervidibacter</taxon>
    </lineage>
</organism>
<protein>
    <submittedName>
        <fullName evidence="2">Uncharacterized protein</fullName>
    </submittedName>
</protein>
<reference evidence="3" key="1">
    <citation type="submission" date="2017-09" db="EMBL/GenBank/DDBJ databases">
        <title>Metaegenomics of thermophilic ammonia-oxidizing enrichment culture.</title>
        <authorList>
            <person name="Kato S."/>
            <person name="Suzuki K."/>
        </authorList>
    </citation>
    <scope>NUCLEOTIDE SEQUENCE [LARGE SCALE GENOMIC DNA]</scope>
</reference>
<proteinExistence type="predicted"/>
<comment type="caution">
    <text evidence="2">The sequence shown here is derived from an EMBL/GenBank/DDBJ whole genome shotgun (WGS) entry which is preliminary data.</text>
</comment>
<dbReference type="Proteomes" id="UP000236173">
    <property type="component" value="Unassembled WGS sequence"/>
</dbReference>